<evidence type="ECO:0000313" key="3">
    <source>
        <dbReference type="Proteomes" id="UP001146793"/>
    </source>
</evidence>
<dbReference type="InterPro" id="IPR038498">
    <property type="entry name" value="OspF/SpvC_sf"/>
</dbReference>
<dbReference type="Gene3D" id="3.30.2430.10">
    <property type="entry name" value="phosphothreonine lyase"/>
    <property type="match status" value="1"/>
</dbReference>
<dbReference type="Proteomes" id="UP001146793">
    <property type="component" value="Unassembled WGS sequence"/>
</dbReference>
<proteinExistence type="predicted"/>
<evidence type="ECO:0000313" key="2">
    <source>
        <dbReference type="EMBL" id="KAJ3427960.1"/>
    </source>
</evidence>
<dbReference type="AlphaFoldDB" id="A0AAV7YIX9"/>
<keyword evidence="1" id="KW-1133">Transmembrane helix</keyword>
<sequence length="286" mass="34055">MEQNKEKDLFTFESVMEKPKRMPAKYVGGQEYELRHANGFIKIYNQKGITYVSEQVKNDNLLPDWKLHISVHPKDEPKAFNIIKELFFSPRYPKLILMKIKYGAWAKFMYGREITIYMYTHQKEYEDNGVTEMSKSLERSEKFWFRLVGEIEYLFDKAQIRSNVGGLNPGDYPLGKHVSLRNEAFVNPPKDWKPPKGMYWFGWDYDNLGIKCFVYPPNDLGWNSTNHKCPLNLKKWDLIKWKKVAQRNHNWNKIKKQISNSFSSEIKLFVLFIIILVIFRMLSFLI</sequence>
<gene>
    <name evidence="2" type="ORF">M0812_25591</name>
</gene>
<feature type="transmembrane region" description="Helical" evidence="1">
    <location>
        <begin position="266"/>
        <end position="285"/>
    </location>
</feature>
<keyword evidence="1" id="KW-0472">Membrane</keyword>
<comment type="caution">
    <text evidence="2">The sequence shown here is derived from an EMBL/GenBank/DDBJ whole genome shotgun (WGS) entry which is preliminary data.</text>
</comment>
<keyword evidence="1" id="KW-0812">Transmembrane</keyword>
<protein>
    <submittedName>
        <fullName evidence="2">Uncharacterized protein</fullName>
    </submittedName>
</protein>
<accession>A0AAV7YIX9</accession>
<name>A0AAV7YIX9_9EUKA</name>
<reference evidence="2" key="1">
    <citation type="submission" date="2022-08" db="EMBL/GenBank/DDBJ databases">
        <title>Novel sulphate-reducing endosymbionts in the free-living metamonad Anaeramoeba.</title>
        <authorList>
            <person name="Jerlstrom-Hultqvist J."/>
            <person name="Cepicka I."/>
            <person name="Gallot-Lavallee L."/>
            <person name="Salas-Leiva D."/>
            <person name="Curtis B.A."/>
            <person name="Zahonova K."/>
            <person name="Pipaliya S."/>
            <person name="Dacks J."/>
            <person name="Roger A.J."/>
        </authorList>
    </citation>
    <scope>NUCLEOTIDE SEQUENCE</scope>
    <source>
        <strain evidence="2">Busselton2</strain>
    </source>
</reference>
<evidence type="ECO:0000256" key="1">
    <source>
        <dbReference type="SAM" id="Phobius"/>
    </source>
</evidence>
<organism evidence="2 3">
    <name type="scientific">Anaeramoeba flamelloides</name>
    <dbReference type="NCBI Taxonomy" id="1746091"/>
    <lineage>
        <taxon>Eukaryota</taxon>
        <taxon>Metamonada</taxon>
        <taxon>Anaeramoebidae</taxon>
        <taxon>Anaeramoeba</taxon>
    </lineage>
</organism>
<dbReference type="EMBL" id="JANTQA010000060">
    <property type="protein sequence ID" value="KAJ3427960.1"/>
    <property type="molecule type" value="Genomic_DNA"/>
</dbReference>